<protein>
    <submittedName>
        <fullName evidence="1">Uncharacterized protein</fullName>
    </submittedName>
</protein>
<dbReference type="EMBL" id="CAJJDP010000144">
    <property type="protein sequence ID" value="CAD8208018.1"/>
    <property type="molecule type" value="Genomic_DNA"/>
</dbReference>
<reference evidence="1" key="1">
    <citation type="submission" date="2021-01" db="EMBL/GenBank/DDBJ databases">
        <authorList>
            <consortium name="Genoscope - CEA"/>
            <person name="William W."/>
        </authorList>
    </citation>
    <scope>NUCLEOTIDE SEQUENCE</scope>
</reference>
<sequence>MRQKYLDFCKSKSNLTYVSKQGLKQFWTIAKRIEVCCRLQKQ</sequence>
<gene>
    <name evidence="1" type="ORF">POCTA_138.1.T1430015</name>
</gene>
<dbReference type="AlphaFoldDB" id="A0A8S1Y4W0"/>
<evidence type="ECO:0000313" key="1">
    <source>
        <dbReference type="EMBL" id="CAD8208018.1"/>
    </source>
</evidence>
<accession>A0A8S1Y4W0</accession>
<dbReference type="Proteomes" id="UP000683925">
    <property type="component" value="Unassembled WGS sequence"/>
</dbReference>
<proteinExistence type="predicted"/>
<comment type="caution">
    <text evidence="1">The sequence shown here is derived from an EMBL/GenBank/DDBJ whole genome shotgun (WGS) entry which is preliminary data.</text>
</comment>
<evidence type="ECO:0000313" key="2">
    <source>
        <dbReference type="Proteomes" id="UP000683925"/>
    </source>
</evidence>
<name>A0A8S1Y4W0_PAROT</name>
<keyword evidence="2" id="KW-1185">Reference proteome</keyword>
<organism evidence="1 2">
    <name type="scientific">Paramecium octaurelia</name>
    <dbReference type="NCBI Taxonomy" id="43137"/>
    <lineage>
        <taxon>Eukaryota</taxon>
        <taxon>Sar</taxon>
        <taxon>Alveolata</taxon>
        <taxon>Ciliophora</taxon>
        <taxon>Intramacronucleata</taxon>
        <taxon>Oligohymenophorea</taxon>
        <taxon>Peniculida</taxon>
        <taxon>Parameciidae</taxon>
        <taxon>Paramecium</taxon>
    </lineage>
</organism>